<name>A0ABN6JLE4_9BURK</name>
<keyword evidence="10" id="KW-1185">Reference proteome</keyword>
<dbReference type="InterPro" id="IPR047685">
    <property type="entry name" value="CopC-like"/>
</dbReference>
<dbReference type="Pfam" id="PF04234">
    <property type="entry name" value="CopC"/>
    <property type="match status" value="1"/>
</dbReference>
<evidence type="ECO:0000259" key="8">
    <source>
        <dbReference type="Pfam" id="PF04234"/>
    </source>
</evidence>
<dbReference type="InterPro" id="IPR014756">
    <property type="entry name" value="Ig_E-set"/>
</dbReference>
<evidence type="ECO:0000256" key="7">
    <source>
        <dbReference type="SAM" id="SignalP"/>
    </source>
</evidence>
<evidence type="ECO:0000256" key="4">
    <source>
        <dbReference type="ARBA" id="ARBA00022729"/>
    </source>
</evidence>
<dbReference type="PANTHER" id="PTHR34820:SF4">
    <property type="entry name" value="INNER MEMBRANE PROTEIN YEBZ"/>
    <property type="match status" value="1"/>
</dbReference>
<proteinExistence type="inferred from homology"/>
<evidence type="ECO:0000256" key="1">
    <source>
        <dbReference type="ARBA" id="ARBA00004418"/>
    </source>
</evidence>
<dbReference type="Gene3D" id="2.60.40.1220">
    <property type="match status" value="1"/>
</dbReference>
<feature type="domain" description="CopC" evidence="8">
    <location>
        <begin position="44"/>
        <end position="139"/>
    </location>
</feature>
<evidence type="ECO:0000256" key="6">
    <source>
        <dbReference type="ARBA" id="ARBA00023008"/>
    </source>
</evidence>
<evidence type="ECO:0000256" key="5">
    <source>
        <dbReference type="ARBA" id="ARBA00022764"/>
    </source>
</evidence>
<keyword evidence="3" id="KW-0479">Metal-binding</keyword>
<dbReference type="InterPro" id="IPR032694">
    <property type="entry name" value="CopC/D"/>
</dbReference>
<accession>A0ABN6JLE4</accession>
<dbReference type="EMBL" id="AP024956">
    <property type="protein sequence ID" value="BCZ81724.1"/>
    <property type="molecule type" value="Genomic_DNA"/>
</dbReference>
<sequence>MPDDKSIRIQTREVTIMNALMRNSIARAAAAAALVLSPAFAFAHGKLENATPSAGSTVDASPESLRLTFNEDLESSFSMIKVVNASGAPATNEKAKVDLSNPRVLMVAVPKLASGSYTVQWAVMTHDAHKTKGTYTFAVK</sequence>
<evidence type="ECO:0000313" key="9">
    <source>
        <dbReference type="EMBL" id="BCZ81724.1"/>
    </source>
</evidence>
<dbReference type="PANTHER" id="PTHR34820">
    <property type="entry name" value="INNER MEMBRANE PROTEIN YEBZ"/>
    <property type="match status" value="1"/>
</dbReference>
<dbReference type="NCBIfam" id="NF033814">
    <property type="entry name" value="copper_CopC"/>
    <property type="match status" value="1"/>
</dbReference>
<dbReference type="Proteomes" id="UP001319874">
    <property type="component" value="Chromosome 2"/>
</dbReference>
<gene>
    <name evidence="9" type="ORF">PTKU64_53990</name>
</gene>
<feature type="chain" id="PRO_5046732242" evidence="7">
    <location>
        <begin position="44"/>
        <end position="140"/>
    </location>
</feature>
<keyword evidence="6" id="KW-0186">Copper</keyword>
<dbReference type="InterPro" id="IPR007348">
    <property type="entry name" value="CopC_dom"/>
</dbReference>
<dbReference type="InterPro" id="IPR014755">
    <property type="entry name" value="Cu-Rt/internalin_Ig-like"/>
</dbReference>
<evidence type="ECO:0000256" key="2">
    <source>
        <dbReference type="ARBA" id="ARBA00010509"/>
    </source>
</evidence>
<organism evidence="9 10">
    <name type="scientific">Paraburkholderia terrae</name>
    <dbReference type="NCBI Taxonomy" id="311230"/>
    <lineage>
        <taxon>Bacteria</taxon>
        <taxon>Pseudomonadati</taxon>
        <taxon>Pseudomonadota</taxon>
        <taxon>Betaproteobacteria</taxon>
        <taxon>Burkholderiales</taxon>
        <taxon>Burkholderiaceae</taxon>
        <taxon>Paraburkholderia</taxon>
    </lineage>
</organism>
<reference evidence="9 10" key="1">
    <citation type="journal article" date="2022" name="Front. Microbiol.">
        <title>Identification and characterization of a novel class of self-sufficient cytochrome P450 hydroxylase involved in cyclohexanecarboxylate degradation in Paraburkholderia terrae strain KU-64.</title>
        <authorList>
            <person name="Yamamoto T."/>
            <person name="Hasegawa Y."/>
            <person name="Iwaki H."/>
        </authorList>
    </citation>
    <scope>NUCLEOTIDE SEQUENCE [LARGE SCALE GENOMIC DNA]</scope>
    <source>
        <strain evidence="9 10">KU-64</strain>
    </source>
</reference>
<dbReference type="SUPFAM" id="SSF81296">
    <property type="entry name" value="E set domains"/>
    <property type="match status" value="1"/>
</dbReference>
<keyword evidence="5" id="KW-0574">Periplasm</keyword>
<comment type="subcellular location">
    <subcellularLocation>
        <location evidence="1">Periplasm</location>
    </subcellularLocation>
</comment>
<evidence type="ECO:0000313" key="10">
    <source>
        <dbReference type="Proteomes" id="UP001319874"/>
    </source>
</evidence>
<comment type="similarity">
    <text evidence="2">Belongs to the CopC family.</text>
</comment>
<protein>
    <submittedName>
        <fullName evidence="9">Copper-resistance exported protein</fullName>
    </submittedName>
</protein>
<feature type="signal peptide" evidence="7">
    <location>
        <begin position="1"/>
        <end position="43"/>
    </location>
</feature>
<keyword evidence="4 7" id="KW-0732">Signal</keyword>
<evidence type="ECO:0000256" key="3">
    <source>
        <dbReference type="ARBA" id="ARBA00022723"/>
    </source>
</evidence>